<accession>A0AAP3AFJ2</accession>
<protein>
    <submittedName>
        <fullName evidence="1">Uncharacterized protein</fullName>
    </submittedName>
</protein>
<evidence type="ECO:0000313" key="1">
    <source>
        <dbReference type="EMBL" id="MCV7628236.1"/>
    </source>
</evidence>
<evidence type="ECO:0000313" key="2">
    <source>
        <dbReference type="Proteomes" id="UP001205867"/>
    </source>
</evidence>
<dbReference type="EMBL" id="JALXKZ020000003">
    <property type="protein sequence ID" value="MCV7628236.1"/>
    <property type="molecule type" value="Genomic_DNA"/>
</dbReference>
<dbReference type="Proteomes" id="UP001205867">
    <property type="component" value="Unassembled WGS sequence"/>
</dbReference>
<comment type="caution">
    <text evidence="1">The sequence shown here is derived from an EMBL/GenBank/DDBJ whole genome shotgun (WGS) entry which is preliminary data.</text>
</comment>
<proteinExistence type="predicted"/>
<sequence>MPPVPDLPACLECKPLTRAVVTGYAAKVTAEALAALGVDLADAMAPWKPAVKVGEEPSSWTVRPG</sequence>
<dbReference type="AlphaFoldDB" id="A0AAP3AFJ2"/>
<gene>
    <name evidence="1" type="ORF">M3A82_002595</name>
</gene>
<reference evidence="1" key="1">
    <citation type="submission" date="2023-06" db="EMBL/GenBank/DDBJ databases">
        <title>lsaBGC provides a comprehensive framework for evolutionary analysis of biosynthetic gene clusters within focal taxa.</title>
        <authorList>
            <person name="Salamzade R."/>
            <person name="Sandstrom S."/>
            <person name="Kalan L.R."/>
        </authorList>
    </citation>
    <scope>NUCLEOTIDE SEQUENCE</scope>
    <source>
        <strain evidence="1">P3-SID899</strain>
    </source>
</reference>
<name>A0AAP3AFJ2_MICLU</name>
<organism evidence="1 2">
    <name type="scientific">Micrococcus luteus</name>
    <name type="common">Micrococcus lysodeikticus</name>
    <dbReference type="NCBI Taxonomy" id="1270"/>
    <lineage>
        <taxon>Bacteria</taxon>
        <taxon>Bacillati</taxon>
        <taxon>Actinomycetota</taxon>
        <taxon>Actinomycetes</taxon>
        <taxon>Micrococcales</taxon>
        <taxon>Micrococcaceae</taxon>
        <taxon>Micrococcus</taxon>
    </lineage>
</organism>